<accession>A0A6J5PB97</accession>
<evidence type="ECO:0000313" key="2">
    <source>
        <dbReference type="EMBL" id="CAB4166375.1"/>
    </source>
</evidence>
<dbReference type="Pfam" id="PF07120">
    <property type="entry name" value="DUF1376"/>
    <property type="match status" value="1"/>
</dbReference>
<dbReference type="EMBL" id="LR796787">
    <property type="protein sequence ID" value="CAB4166375.1"/>
    <property type="molecule type" value="Genomic_DNA"/>
</dbReference>
<gene>
    <name evidence="2" type="ORF">UFOVP835_31</name>
</gene>
<feature type="region of interest" description="Disordered" evidence="1">
    <location>
        <begin position="91"/>
        <end position="118"/>
    </location>
</feature>
<dbReference type="InterPro" id="IPR010781">
    <property type="entry name" value="DUF1376"/>
</dbReference>
<evidence type="ECO:0008006" key="3">
    <source>
        <dbReference type="Google" id="ProtNLM"/>
    </source>
</evidence>
<proteinExistence type="predicted"/>
<sequence>MHYFKRNIGDYHKKAGRLSMLEHGAYTLLMDACYDREQFPTIEQAYDWCWARTDQEKEAVRFVLEKFFTENNGVYFQSRIQDEIDKYHENSSTNARIAKEREEKRRTNRERTVHEQDTNRHLTTNHKPITNIKDKDTTYLSDRSRDAPLRCPVEKLVDLYHKALPTCPQVAVMTKTRQAYAASRWREVCQADSWETESEGLEFFESYFLKVAESKFLIGSADGRNGKVPFRADFEWLMRPNNFAKVLEGKYHR</sequence>
<reference evidence="2" key="1">
    <citation type="submission" date="2020-04" db="EMBL/GenBank/DDBJ databases">
        <authorList>
            <person name="Chiriac C."/>
            <person name="Salcher M."/>
            <person name="Ghai R."/>
            <person name="Kavagutti S V."/>
        </authorList>
    </citation>
    <scope>NUCLEOTIDE SEQUENCE</scope>
</reference>
<organism evidence="2">
    <name type="scientific">uncultured Caudovirales phage</name>
    <dbReference type="NCBI Taxonomy" id="2100421"/>
    <lineage>
        <taxon>Viruses</taxon>
        <taxon>Duplodnaviria</taxon>
        <taxon>Heunggongvirae</taxon>
        <taxon>Uroviricota</taxon>
        <taxon>Caudoviricetes</taxon>
        <taxon>Peduoviridae</taxon>
        <taxon>Maltschvirus</taxon>
        <taxon>Maltschvirus maltsch</taxon>
    </lineage>
</organism>
<name>A0A6J5PB97_9CAUD</name>
<feature type="compositionally biased region" description="Basic and acidic residues" evidence="1">
    <location>
        <begin position="97"/>
        <end position="118"/>
    </location>
</feature>
<protein>
    <recommendedName>
        <fullName evidence="3">Lin1244/Lin1753-like N-terminal domain-containing protein</fullName>
    </recommendedName>
</protein>
<evidence type="ECO:0000256" key="1">
    <source>
        <dbReference type="SAM" id="MobiDB-lite"/>
    </source>
</evidence>